<reference evidence="1" key="1">
    <citation type="journal article" date="2019" name="Environ. Microbiol.">
        <title>Fungal ecological strategies reflected in gene transcription - a case study of two litter decomposers.</title>
        <authorList>
            <person name="Barbi F."/>
            <person name="Kohler A."/>
            <person name="Barry K."/>
            <person name="Baskaran P."/>
            <person name="Daum C."/>
            <person name="Fauchery L."/>
            <person name="Ihrmark K."/>
            <person name="Kuo A."/>
            <person name="LaButti K."/>
            <person name="Lipzen A."/>
            <person name="Morin E."/>
            <person name="Grigoriev I.V."/>
            <person name="Henrissat B."/>
            <person name="Lindahl B."/>
            <person name="Martin F."/>
        </authorList>
    </citation>
    <scope>NUCLEOTIDE SEQUENCE</scope>
    <source>
        <strain evidence="1">JB14</strain>
    </source>
</reference>
<accession>A0A6A4IE52</accession>
<dbReference type="Proteomes" id="UP000799118">
    <property type="component" value="Unassembled WGS sequence"/>
</dbReference>
<sequence>MQTYPDKNNDFRLCYQCLTKFITDHLHLWVIMKRKEAKEKVADDCMATTAERKLNYIMPKNSIICVNQSDDTVLVRIV</sequence>
<keyword evidence="2" id="KW-1185">Reference proteome</keyword>
<dbReference type="EMBL" id="ML769389">
    <property type="protein sequence ID" value="KAE9408871.1"/>
    <property type="molecule type" value="Genomic_DNA"/>
</dbReference>
<protein>
    <submittedName>
        <fullName evidence="1">Uncharacterized protein</fullName>
    </submittedName>
</protein>
<evidence type="ECO:0000313" key="2">
    <source>
        <dbReference type="Proteomes" id="UP000799118"/>
    </source>
</evidence>
<evidence type="ECO:0000313" key="1">
    <source>
        <dbReference type="EMBL" id="KAE9408871.1"/>
    </source>
</evidence>
<dbReference type="OrthoDB" id="3045029at2759"/>
<name>A0A6A4IE52_9AGAR</name>
<gene>
    <name evidence="1" type="ORF">BT96DRAFT_625539</name>
</gene>
<proteinExistence type="predicted"/>
<organism evidence="1 2">
    <name type="scientific">Gymnopus androsaceus JB14</name>
    <dbReference type="NCBI Taxonomy" id="1447944"/>
    <lineage>
        <taxon>Eukaryota</taxon>
        <taxon>Fungi</taxon>
        <taxon>Dikarya</taxon>
        <taxon>Basidiomycota</taxon>
        <taxon>Agaricomycotina</taxon>
        <taxon>Agaricomycetes</taxon>
        <taxon>Agaricomycetidae</taxon>
        <taxon>Agaricales</taxon>
        <taxon>Marasmiineae</taxon>
        <taxon>Omphalotaceae</taxon>
        <taxon>Gymnopus</taxon>
    </lineage>
</organism>
<dbReference type="AlphaFoldDB" id="A0A6A4IE52"/>